<evidence type="ECO:0000313" key="1">
    <source>
        <dbReference type="EMBL" id="ADI21948.1"/>
    </source>
</evidence>
<dbReference type="Gene3D" id="3.30.70.100">
    <property type="match status" value="1"/>
</dbReference>
<dbReference type="AlphaFoldDB" id="E7C3C4"/>
<reference evidence="1" key="1">
    <citation type="submission" date="2010-01" db="EMBL/GenBank/DDBJ databases">
        <title>Genome fragments of uncultured bacteria from the North Pacific subtropical Gyre.</title>
        <authorList>
            <person name="Pham V.D."/>
            <person name="Delong E.F."/>
        </authorList>
    </citation>
    <scope>NUCLEOTIDE SEQUENCE</scope>
</reference>
<proteinExistence type="predicted"/>
<protein>
    <recommendedName>
        <fullName evidence="2">Monooxygenase</fullName>
    </recommendedName>
</protein>
<dbReference type="EMBL" id="GU567970">
    <property type="protein sequence ID" value="ADI21948.1"/>
    <property type="molecule type" value="Genomic_DNA"/>
</dbReference>
<accession>E7C3C4</accession>
<sequence length="104" mass="11877">MITAIVQFDLPKDIDRHKAEETFKKIAPHYQSMDGLVQKYFCFSEEGKGAGIYVWKTREAAEKVYGGGVWRERIIELYGVEPEIQFYELLLTVDNATGEILTAA</sequence>
<dbReference type="SUPFAM" id="SSF54909">
    <property type="entry name" value="Dimeric alpha+beta barrel"/>
    <property type="match status" value="1"/>
</dbReference>
<organism evidence="1">
    <name type="scientific">uncultured nuHF2 cluster bacterium HF0130_29D04</name>
    <dbReference type="NCBI Taxonomy" id="723587"/>
    <lineage>
        <taxon>Bacteria</taxon>
        <taxon>environmental samples</taxon>
    </lineage>
</organism>
<dbReference type="InterPro" id="IPR011008">
    <property type="entry name" value="Dimeric_a/b-barrel"/>
</dbReference>
<evidence type="ECO:0008006" key="2">
    <source>
        <dbReference type="Google" id="ProtNLM"/>
    </source>
</evidence>
<name>E7C3C4_9BACT</name>